<dbReference type="GO" id="GO:0009691">
    <property type="term" value="P:cytokinin biosynthetic process"/>
    <property type="evidence" value="ECO:0007669"/>
    <property type="project" value="UniProtKB-KW"/>
</dbReference>
<dbReference type="InterPro" id="IPR027417">
    <property type="entry name" value="P-loop_NTPase"/>
</dbReference>
<dbReference type="GO" id="GO:0005739">
    <property type="term" value="C:mitochondrion"/>
    <property type="evidence" value="ECO:0007669"/>
    <property type="project" value="TreeGrafter"/>
</dbReference>
<dbReference type="PANTHER" id="PTHR11088">
    <property type="entry name" value="TRNA DIMETHYLALLYLTRANSFERASE"/>
    <property type="match status" value="1"/>
</dbReference>
<evidence type="ECO:0000256" key="3">
    <source>
        <dbReference type="ARBA" id="ARBA00022712"/>
    </source>
</evidence>
<dbReference type="Gene3D" id="3.40.50.300">
    <property type="entry name" value="P-loop containing nucleotide triphosphate hydrolases"/>
    <property type="match status" value="1"/>
</dbReference>
<dbReference type="GO" id="GO:0052381">
    <property type="term" value="F:tRNA dimethylallyltransferase activity"/>
    <property type="evidence" value="ECO:0007669"/>
    <property type="project" value="TreeGrafter"/>
</dbReference>
<comment type="catalytic activity">
    <reaction evidence="7">
        <text>dimethylallyl diphosphate + ATP = N(6)-(dimethylallyl)adenosine 5'-triphosphate + diphosphate</text>
        <dbReference type="Rhea" id="RHEA:36331"/>
        <dbReference type="ChEBI" id="CHEBI:30616"/>
        <dbReference type="ChEBI" id="CHEBI:33019"/>
        <dbReference type="ChEBI" id="CHEBI:57623"/>
        <dbReference type="ChEBI" id="CHEBI:73532"/>
        <dbReference type="EC" id="2.5.1.112"/>
    </reaction>
</comment>
<dbReference type="FunFam" id="1.10.287.890:FF:000002">
    <property type="entry name" value="Adenylate isopentenyltransferase 5, chloroplastic"/>
    <property type="match status" value="1"/>
</dbReference>
<evidence type="ECO:0000256" key="1">
    <source>
        <dbReference type="ARBA" id="ARBA00005842"/>
    </source>
</evidence>
<keyword evidence="6" id="KW-0809">Transit peptide</keyword>
<proteinExistence type="inferred from homology"/>
<evidence type="ECO:0000256" key="10">
    <source>
        <dbReference type="ARBA" id="ARBA00066838"/>
    </source>
</evidence>
<dbReference type="EMBL" id="CP097507">
    <property type="protein sequence ID" value="URE04042.1"/>
    <property type="molecule type" value="Genomic_DNA"/>
</dbReference>
<dbReference type="Gene3D" id="1.10.287.890">
    <property type="entry name" value="Crystal structure of tRNA isopentenylpyrophosphate transferase (bh2366) domain"/>
    <property type="match status" value="1"/>
</dbReference>
<gene>
    <name evidence="11" type="ORF">MUK42_20840</name>
</gene>
<dbReference type="EC" id="2.5.1.112" evidence="10"/>
<comment type="similarity">
    <text evidence="1">Belongs to the IPP transferase family.</text>
</comment>
<sequence>MDSSSLSHSKEKVVFVLGVTGSGKSKLAIALAQYFNGEVINSDKMQVYDGIPVITNKVTEEEREGVPHHLIGGVHPDGNFTAADFRREATRLVESILARGRLPIIAGGSNSYVKKLVEGDGCAFRSRYDCCFVWADVDLTVLRDFVDARVDKMVEQGLVEEARSMFRPDGDYSTGIRLSIGVREMHLYFQSEEGADEETKARLLEASIDKVKANTFDLTCSQLQKIQGFRMMGWDLHRVDSTEFFRQRGQGAEEDLWKEVVWAPSAKIVRSFLATENKNETDVVAEVAPVKVEDETVCAEKTVEKESQVDAKDAESEERRV</sequence>
<keyword evidence="4" id="KW-0547">Nucleotide-binding</keyword>
<evidence type="ECO:0000256" key="8">
    <source>
        <dbReference type="ARBA" id="ARBA00052386"/>
    </source>
</evidence>
<dbReference type="Proteomes" id="UP001055439">
    <property type="component" value="Chromosome 5"/>
</dbReference>
<dbReference type="GO" id="GO:0009824">
    <property type="term" value="F:AMP dimethylallyltransferase activity"/>
    <property type="evidence" value="ECO:0007669"/>
    <property type="project" value="UniProtKB-ARBA"/>
</dbReference>
<evidence type="ECO:0000256" key="2">
    <source>
        <dbReference type="ARBA" id="ARBA00022679"/>
    </source>
</evidence>
<dbReference type="InterPro" id="IPR039657">
    <property type="entry name" value="Dimethylallyltransferase"/>
</dbReference>
<keyword evidence="5" id="KW-0067">ATP-binding</keyword>
<evidence type="ECO:0000256" key="4">
    <source>
        <dbReference type="ARBA" id="ARBA00022741"/>
    </source>
</evidence>
<name>A0A9E7K4Z1_9LILI</name>
<evidence type="ECO:0000313" key="11">
    <source>
        <dbReference type="EMBL" id="URE04042.1"/>
    </source>
</evidence>
<dbReference type="SUPFAM" id="SSF52540">
    <property type="entry name" value="P-loop containing nucleoside triphosphate hydrolases"/>
    <property type="match status" value="1"/>
</dbReference>
<keyword evidence="3" id="KW-0203">Cytokinin biosynthesis</keyword>
<keyword evidence="2" id="KW-0808">Transferase</keyword>
<dbReference type="OrthoDB" id="775260at2759"/>
<protein>
    <recommendedName>
        <fullName evidence="10">adenylate dimethylallyltransferase (ADP/ATP-dependent)</fullName>
        <ecNumber evidence="10">2.5.1.112</ecNumber>
    </recommendedName>
</protein>
<reference evidence="11" key="1">
    <citation type="submission" date="2022-05" db="EMBL/GenBank/DDBJ databases">
        <title>The Musa troglodytarum L. genome provides insights into the mechanism of non-climacteric behaviour and enrichment of carotenoids.</title>
        <authorList>
            <person name="Wang J."/>
        </authorList>
    </citation>
    <scope>NUCLEOTIDE SEQUENCE</scope>
    <source>
        <tissue evidence="11">Leaf</tissue>
    </source>
</reference>
<dbReference type="GO" id="GO:0052622">
    <property type="term" value="F:ATP/ADP dimethylallyltransferase activity"/>
    <property type="evidence" value="ECO:0007669"/>
    <property type="project" value="UniProtKB-EC"/>
</dbReference>
<organism evidence="11 12">
    <name type="scientific">Musa troglodytarum</name>
    <name type="common">fe'i banana</name>
    <dbReference type="NCBI Taxonomy" id="320322"/>
    <lineage>
        <taxon>Eukaryota</taxon>
        <taxon>Viridiplantae</taxon>
        <taxon>Streptophyta</taxon>
        <taxon>Embryophyta</taxon>
        <taxon>Tracheophyta</taxon>
        <taxon>Spermatophyta</taxon>
        <taxon>Magnoliopsida</taxon>
        <taxon>Liliopsida</taxon>
        <taxon>Zingiberales</taxon>
        <taxon>Musaceae</taxon>
        <taxon>Musa</taxon>
    </lineage>
</organism>
<dbReference type="AlphaFoldDB" id="A0A9E7K4Z1"/>
<dbReference type="PANTHER" id="PTHR11088:SF74">
    <property type="entry name" value="ADENYLATE ISOPENTENYLTRANSFERASE 5, CHLOROPLASTIC"/>
    <property type="match status" value="1"/>
</dbReference>
<evidence type="ECO:0000256" key="5">
    <source>
        <dbReference type="ARBA" id="ARBA00022840"/>
    </source>
</evidence>
<dbReference type="GO" id="GO:0005524">
    <property type="term" value="F:ATP binding"/>
    <property type="evidence" value="ECO:0007669"/>
    <property type="project" value="UniProtKB-KW"/>
</dbReference>
<evidence type="ECO:0000256" key="6">
    <source>
        <dbReference type="ARBA" id="ARBA00022946"/>
    </source>
</evidence>
<evidence type="ECO:0000256" key="7">
    <source>
        <dbReference type="ARBA" id="ARBA00051744"/>
    </source>
</evidence>
<accession>A0A9E7K4Z1</accession>
<evidence type="ECO:0000313" key="12">
    <source>
        <dbReference type="Proteomes" id="UP001055439"/>
    </source>
</evidence>
<evidence type="ECO:0000256" key="9">
    <source>
        <dbReference type="ARBA" id="ARBA00055191"/>
    </source>
</evidence>
<comment type="function">
    <text evidence="9">Involved in cytokinin biosynthesis. Catalyzes the transfer of an isopentenyl group from dimethylallyl diphosphate (DMAPP) to ATP and ADP.</text>
</comment>
<dbReference type="GO" id="GO:0006400">
    <property type="term" value="P:tRNA modification"/>
    <property type="evidence" value="ECO:0007669"/>
    <property type="project" value="TreeGrafter"/>
</dbReference>
<keyword evidence="12" id="KW-1185">Reference proteome</keyword>
<comment type="catalytic activity">
    <reaction evidence="8">
        <text>dimethylallyl diphosphate + ADP = N(6)-(dimethylallyl)adenosine 5'-diphosphate + diphosphate</text>
        <dbReference type="Rhea" id="RHEA:36327"/>
        <dbReference type="ChEBI" id="CHEBI:33019"/>
        <dbReference type="ChEBI" id="CHEBI:57623"/>
        <dbReference type="ChEBI" id="CHEBI:73533"/>
        <dbReference type="ChEBI" id="CHEBI:456216"/>
        <dbReference type="EC" id="2.5.1.112"/>
    </reaction>
</comment>
<dbReference type="Pfam" id="PF01715">
    <property type="entry name" value="IPPT"/>
    <property type="match status" value="2"/>
</dbReference>